<evidence type="ECO:0000313" key="4">
    <source>
        <dbReference type="EMBL" id="CUV38326.1"/>
    </source>
</evidence>
<dbReference type="EMBL" id="LN899824">
    <property type="protein sequence ID" value="CUV29985.1"/>
    <property type="molecule type" value="Genomic_DNA"/>
</dbReference>
<gene>
    <name evidence="5" type="ORF">RD1301_v1_2210005</name>
    <name evidence="1" type="ORF">RUN1744_v1_420041</name>
    <name evidence="2" type="ORF">RUN1985_v1_550016</name>
    <name evidence="3" type="ORF">TD1301_v1_420015</name>
    <name evidence="4" type="ORF">TF3108_v1_110042</name>
</gene>
<dbReference type="SUPFAM" id="SSF52218">
    <property type="entry name" value="Flavoproteins"/>
    <property type="match status" value="1"/>
</dbReference>
<accession>A0A0S4UN32</accession>
<proteinExistence type="predicted"/>
<evidence type="ECO:0000313" key="5">
    <source>
        <dbReference type="EMBL" id="CUV62318.1"/>
    </source>
</evidence>
<reference evidence="1" key="1">
    <citation type="submission" date="2015-10" db="EMBL/GenBank/DDBJ databases">
        <authorList>
            <person name="Gilbert D.G."/>
        </authorList>
    </citation>
    <scope>NUCLEOTIDE SEQUENCE</scope>
    <source>
        <strain evidence="1">Phyl III-seqv23</strain>
    </source>
</reference>
<dbReference type="EMBL" id="LN899822">
    <property type="protein sequence ID" value="CUV62318.1"/>
    <property type="molecule type" value="Genomic_DNA"/>
</dbReference>
<dbReference type="EMBL" id="LN899826">
    <property type="protein sequence ID" value="CUV38326.1"/>
    <property type="molecule type" value="Genomic_DNA"/>
</dbReference>
<organism evidence="1">
    <name type="scientific">Ralstonia solanacearum</name>
    <name type="common">Pseudomonas solanacearum</name>
    <dbReference type="NCBI Taxonomy" id="305"/>
    <lineage>
        <taxon>Bacteria</taxon>
        <taxon>Pseudomonadati</taxon>
        <taxon>Pseudomonadota</taxon>
        <taxon>Betaproteobacteria</taxon>
        <taxon>Burkholderiales</taxon>
        <taxon>Burkholderiaceae</taxon>
        <taxon>Ralstonia</taxon>
        <taxon>Ralstonia solanacearum species complex</taxon>
    </lineage>
</organism>
<dbReference type="AlphaFoldDB" id="A0A0S4UN32"/>
<dbReference type="EMBL" id="LN899823">
    <property type="protein sequence ID" value="CUV23633.1"/>
    <property type="molecule type" value="Genomic_DNA"/>
</dbReference>
<evidence type="ECO:0000313" key="3">
    <source>
        <dbReference type="EMBL" id="CUV33449.1"/>
    </source>
</evidence>
<dbReference type="EMBL" id="LN899825">
    <property type="protein sequence ID" value="CUV33449.1"/>
    <property type="molecule type" value="Genomic_DNA"/>
</dbReference>
<name>A0A0S4UN32_RALSL</name>
<evidence type="ECO:0000313" key="2">
    <source>
        <dbReference type="EMBL" id="CUV29985.1"/>
    </source>
</evidence>
<sequence>MPRAYVPVVDGTVTLANCLRDPKASRVAYEAAWIVRVVEANAGGRAGRWLAFGRSLSGGRGHLQFRARHIMEAVLIVYDSRTGTARQVAQRLAAQSGWALAEVGDLRPRAGFSGDARCVLENVLRMRASYRYEGPALDGFEQVIVIAPVWAGRLASPMRIFLADRLPFPVRLSAVCVMAARGAFNAIEEIAGLTSTLLAPVLALLQRDVASGLSQDEISGFIHQVRATASRDASRRRAAWLSPSEA</sequence>
<protein>
    <submittedName>
        <fullName evidence="1">Uncharacterized protein</fullName>
    </submittedName>
</protein>
<evidence type="ECO:0000313" key="1">
    <source>
        <dbReference type="EMBL" id="CUV23633.1"/>
    </source>
</evidence>
<dbReference type="InterPro" id="IPR029039">
    <property type="entry name" value="Flavoprotein-like_sf"/>
</dbReference>
<dbReference type="Gene3D" id="3.40.50.360">
    <property type="match status" value="1"/>
</dbReference>